<protein>
    <recommendedName>
        <fullName evidence="3">alcohol dehydrogenase</fullName>
        <ecNumber evidence="3">1.1.1.1</ecNumber>
    </recommendedName>
</protein>
<comment type="caution">
    <text evidence="11">The sequence shown here is derived from an EMBL/GenBank/DDBJ whole genome shotgun (WGS) entry which is preliminary data.</text>
</comment>
<dbReference type="InterPro" id="IPR013154">
    <property type="entry name" value="ADH-like_N"/>
</dbReference>
<proteinExistence type="inferred from homology"/>
<dbReference type="Pfam" id="PF00107">
    <property type="entry name" value="ADH_zinc_N"/>
    <property type="match status" value="1"/>
</dbReference>
<dbReference type="Gene3D" id="3.40.50.720">
    <property type="entry name" value="NAD(P)-binding Rossmann-like Domain"/>
    <property type="match status" value="1"/>
</dbReference>
<dbReference type="PROSITE" id="PS00059">
    <property type="entry name" value="ADH_ZINC"/>
    <property type="match status" value="1"/>
</dbReference>
<comment type="catalytic activity">
    <reaction evidence="7">
        <text>a secondary alcohol + NAD(+) = a ketone + NADH + H(+)</text>
        <dbReference type="Rhea" id="RHEA:10740"/>
        <dbReference type="ChEBI" id="CHEBI:15378"/>
        <dbReference type="ChEBI" id="CHEBI:17087"/>
        <dbReference type="ChEBI" id="CHEBI:35681"/>
        <dbReference type="ChEBI" id="CHEBI:57540"/>
        <dbReference type="ChEBI" id="CHEBI:57945"/>
        <dbReference type="EC" id="1.1.1.1"/>
    </reaction>
</comment>
<evidence type="ECO:0000256" key="3">
    <source>
        <dbReference type="ARBA" id="ARBA00013190"/>
    </source>
</evidence>
<dbReference type="Pfam" id="PF08240">
    <property type="entry name" value="ADH_N"/>
    <property type="match status" value="1"/>
</dbReference>
<evidence type="ECO:0000313" key="11">
    <source>
        <dbReference type="EMBL" id="GAA4296362.1"/>
    </source>
</evidence>
<keyword evidence="4 9" id="KW-0479">Metal-binding</keyword>
<organism evidence="11 12">
    <name type="scientific">Mycobacterium paraffinicum</name>
    <dbReference type="NCBI Taxonomy" id="53378"/>
    <lineage>
        <taxon>Bacteria</taxon>
        <taxon>Bacillati</taxon>
        <taxon>Actinomycetota</taxon>
        <taxon>Actinomycetes</taxon>
        <taxon>Mycobacteriales</taxon>
        <taxon>Mycobacteriaceae</taxon>
        <taxon>Mycobacterium</taxon>
    </lineage>
</organism>
<keyword evidence="6" id="KW-0560">Oxidoreductase</keyword>
<feature type="domain" description="Enoyl reductase (ER)" evidence="10">
    <location>
        <begin position="27"/>
        <end position="351"/>
    </location>
</feature>
<gene>
    <name evidence="11" type="primary">adhP</name>
    <name evidence="11" type="ORF">GCM10023161_47570</name>
</gene>
<keyword evidence="5 9" id="KW-0862">Zinc</keyword>
<evidence type="ECO:0000313" key="12">
    <source>
        <dbReference type="Proteomes" id="UP001501417"/>
    </source>
</evidence>
<evidence type="ECO:0000256" key="8">
    <source>
        <dbReference type="ARBA" id="ARBA00049243"/>
    </source>
</evidence>
<evidence type="ECO:0000259" key="10">
    <source>
        <dbReference type="SMART" id="SM00829"/>
    </source>
</evidence>
<dbReference type="RefSeq" id="WP_264043702.1">
    <property type="nucleotide sequence ID" value="NZ_BAABGF010000052.1"/>
</dbReference>
<evidence type="ECO:0000256" key="4">
    <source>
        <dbReference type="ARBA" id="ARBA00022723"/>
    </source>
</evidence>
<dbReference type="Proteomes" id="UP001501417">
    <property type="component" value="Unassembled WGS sequence"/>
</dbReference>
<evidence type="ECO:0000256" key="7">
    <source>
        <dbReference type="ARBA" id="ARBA00049164"/>
    </source>
</evidence>
<keyword evidence="12" id="KW-1185">Reference proteome</keyword>
<evidence type="ECO:0000256" key="2">
    <source>
        <dbReference type="ARBA" id="ARBA00008072"/>
    </source>
</evidence>
<sequence>MTETLETARTGDAAHTTMRAAVVTEFGVPLQISEIDLPTPGYREALVKLETSGVCHTDLHAAHGDWPVKPQPPFVPGHEGCGTVVSVGEGVDDLKVGDKVGNAWLWSACGRCEYCRTGWETLCEKQRNAGYTVNGSFGSYMLVNADYAARIPDGADPLEVAPILCAGVTVYKGLKETEARPGQWVAISGVGGLGHIAVQYARAMGLRVLAVDIDDSKLELATRMGAEVALNARTTDVAAEAHKIAGGMHGVLVTAVHPQAFGQAIGLARRGGTIVFNGLPPGEFPAPIFDIVLQRFTIRGSIVGTRQDMAEALDYYARGLVKPVVTAAKLEDINDVFGRMERGEIEGRVVIDYRN</sequence>
<reference evidence="12" key="1">
    <citation type="journal article" date="2019" name="Int. J. Syst. Evol. Microbiol.">
        <title>The Global Catalogue of Microorganisms (GCM) 10K type strain sequencing project: providing services to taxonomists for standard genome sequencing and annotation.</title>
        <authorList>
            <consortium name="The Broad Institute Genomics Platform"/>
            <consortium name="The Broad Institute Genome Sequencing Center for Infectious Disease"/>
            <person name="Wu L."/>
            <person name="Ma J."/>
        </authorList>
    </citation>
    <scope>NUCLEOTIDE SEQUENCE [LARGE SCALE GENOMIC DNA]</scope>
    <source>
        <strain evidence="12">JCM 17782</strain>
    </source>
</reference>
<comment type="catalytic activity">
    <reaction evidence="8">
        <text>a primary alcohol + NAD(+) = an aldehyde + NADH + H(+)</text>
        <dbReference type="Rhea" id="RHEA:10736"/>
        <dbReference type="ChEBI" id="CHEBI:15378"/>
        <dbReference type="ChEBI" id="CHEBI:15734"/>
        <dbReference type="ChEBI" id="CHEBI:17478"/>
        <dbReference type="ChEBI" id="CHEBI:57540"/>
        <dbReference type="ChEBI" id="CHEBI:57945"/>
        <dbReference type="EC" id="1.1.1.1"/>
    </reaction>
</comment>
<comment type="cofactor">
    <cofactor evidence="1 9">
        <name>Zn(2+)</name>
        <dbReference type="ChEBI" id="CHEBI:29105"/>
    </cofactor>
</comment>
<dbReference type="InterPro" id="IPR002328">
    <property type="entry name" value="ADH_Zn_CS"/>
</dbReference>
<evidence type="ECO:0000256" key="5">
    <source>
        <dbReference type="ARBA" id="ARBA00022833"/>
    </source>
</evidence>
<accession>A0ABP8F6L9</accession>
<comment type="similarity">
    <text evidence="2 9">Belongs to the zinc-containing alcohol dehydrogenase family.</text>
</comment>
<name>A0ABP8F6L9_9MYCO</name>
<evidence type="ECO:0000256" key="9">
    <source>
        <dbReference type="RuleBase" id="RU361277"/>
    </source>
</evidence>
<dbReference type="InterPro" id="IPR013149">
    <property type="entry name" value="ADH-like_C"/>
</dbReference>
<dbReference type="NCBIfam" id="NF006940">
    <property type="entry name" value="PRK09422.1"/>
    <property type="match status" value="1"/>
</dbReference>
<dbReference type="PANTHER" id="PTHR42940">
    <property type="entry name" value="ALCOHOL DEHYDROGENASE 1-RELATED"/>
    <property type="match status" value="1"/>
</dbReference>
<dbReference type="EMBL" id="BAABGF010000052">
    <property type="protein sequence ID" value="GAA4296362.1"/>
    <property type="molecule type" value="Genomic_DNA"/>
</dbReference>
<dbReference type="CDD" id="cd08297">
    <property type="entry name" value="CAD3"/>
    <property type="match status" value="1"/>
</dbReference>
<dbReference type="PANTHER" id="PTHR42940:SF8">
    <property type="entry name" value="VACUOLAR PROTEIN SORTING-ASSOCIATED PROTEIN 11"/>
    <property type="match status" value="1"/>
</dbReference>
<dbReference type="InterPro" id="IPR011032">
    <property type="entry name" value="GroES-like_sf"/>
</dbReference>
<evidence type="ECO:0000256" key="1">
    <source>
        <dbReference type="ARBA" id="ARBA00001947"/>
    </source>
</evidence>
<dbReference type="EC" id="1.1.1.1" evidence="3"/>
<dbReference type="SUPFAM" id="SSF51735">
    <property type="entry name" value="NAD(P)-binding Rossmann-fold domains"/>
    <property type="match status" value="1"/>
</dbReference>
<dbReference type="InterPro" id="IPR036291">
    <property type="entry name" value="NAD(P)-bd_dom_sf"/>
</dbReference>
<dbReference type="SMART" id="SM00829">
    <property type="entry name" value="PKS_ER"/>
    <property type="match status" value="1"/>
</dbReference>
<dbReference type="InterPro" id="IPR020843">
    <property type="entry name" value="ER"/>
</dbReference>
<dbReference type="SUPFAM" id="SSF50129">
    <property type="entry name" value="GroES-like"/>
    <property type="match status" value="1"/>
</dbReference>
<dbReference type="Gene3D" id="3.90.180.10">
    <property type="entry name" value="Medium-chain alcohol dehydrogenases, catalytic domain"/>
    <property type="match status" value="1"/>
</dbReference>
<evidence type="ECO:0000256" key="6">
    <source>
        <dbReference type="ARBA" id="ARBA00023002"/>
    </source>
</evidence>